<name>A0ABY6NZZ5_9NOCA</name>
<feature type="domain" description="Serine aminopeptidase S33" evidence="1">
    <location>
        <begin position="26"/>
        <end position="251"/>
    </location>
</feature>
<dbReference type="EMBL" id="CP110615">
    <property type="protein sequence ID" value="UZJ24858.1"/>
    <property type="molecule type" value="Genomic_DNA"/>
</dbReference>
<dbReference type="InterPro" id="IPR051044">
    <property type="entry name" value="MAG_DAG_Lipase"/>
</dbReference>
<accession>A0ABY6NZZ5</accession>
<sequence length="283" mass="30808">MIPSLTGELTGTHGRIATRTWPNLEADHLVLLAHGYGEHVGRYEHVAQVLVEHGAEVWALDHTGHGLSDGDRAVIPSFEDVVTDLHQLADEAVDARPDLPIALVGHSMGGLIAARYAQRYPAELDALVLSAPVLGRWAAVEHLLSLEEVPDDPLDVTTLSRDPAVGQAYSADELVWHGKFQRPMLEALQVALETVNAGPVLGDLPTLWLHGGADQLVPIEDTRTGIAHIRGTLLEELTYPGARHEVFNETNKDEVLDDVTDFLDRALGLTEPDDDDTEVEPQD</sequence>
<dbReference type="PRINTS" id="PR00111">
    <property type="entry name" value="ABHYDROLASE"/>
</dbReference>
<dbReference type="PANTHER" id="PTHR11614">
    <property type="entry name" value="PHOSPHOLIPASE-RELATED"/>
    <property type="match status" value="1"/>
</dbReference>
<organism evidence="2 3">
    <name type="scientific">Rhodococcus antarcticus</name>
    <dbReference type="NCBI Taxonomy" id="2987751"/>
    <lineage>
        <taxon>Bacteria</taxon>
        <taxon>Bacillati</taxon>
        <taxon>Actinomycetota</taxon>
        <taxon>Actinomycetes</taxon>
        <taxon>Mycobacteriales</taxon>
        <taxon>Nocardiaceae</taxon>
        <taxon>Rhodococcus</taxon>
    </lineage>
</organism>
<evidence type="ECO:0000313" key="2">
    <source>
        <dbReference type="EMBL" id="UZJ24858.1"/>
    </source>
</evidence>
<dbReference type="InterPro" id="IPR029058">
    <property type="entry name" value="AB_hydrolase_fold"/>
</dbReference>
<reference evidence="2" key="1">
    <citation type="submission" date="2022-10" db="EMBL/GenBank/DDBJ databases">
        <title>Rhodococcus sp.75.</title>
        <authorList>
            <person name="Sun M."/>
        </authorList>
    </citation>
    <scope>NUCLEOTIDE SEQUENCE</scope>
    <source>
        <strain evidence="2">75</strain>
    </source>
</reference>
<proteinExistence type="predicted"/>
<dbReference type="Pfam" id="PF12146">
    <property type="entry name" value="Hydrolase_4"/>
    <property type="match status" value="1"/>
</dbReference>
<evidence type="ECO:0000313" key="3">
    <source>
        <dbReference type="Proteomes" id="UP001164965"/>
    </source>
</evidence>
<protein>
    <submittedName>
        <fullName evidence="2">Lysophospholipase</fullName>
    </submittedName>
</protein>
<evidence type="ECO:0000259" key="1">
    <source>
        <dbReference type="Pfam" id="PF12146"/>
    </source>
</evidence>
<gene>
    <name evidence="2" type="ORF">RHODO2019_17445</name>
</gene>
<dbReference type="InterPro" id="IPR022742">
    <property type="entry name" value="Hydrolase_4"/>
</dbReference>
<dbReference type="Proteomes" id="UP001164965">
    <property type="component" value="Chromosome"/>
</dbReference>
<keyword evidence="3" id="KW-1185">Reference proteome</keyword>
<dbReference type="Gene3D" id="3.40.50.1820">
    <property type="entry name" value="alpha/beta hydrolase"/>
    <property type="match status" value="1"/>
</dbReference>
<dbReference type="InterPro" id="IPR000073">
    <property type="entry name" value="AB_hydrolase_1"/>
</dbReference>
<dbReference type="SUPFAM" id="SSF53474">
    <property type="entry name" value="alpha/beta-Hydrolases"/>
    <property type="match status" value="1"/>
</dbReference>
<dbReference type="RefSeq" id="WP_265382964.1">
    <property type="nucleotide sequence ID" value="NZ_CP110615.1"/>
</dbReference>